<sequence>MVLAERGNLSVDDLLEVYPDMSHDIFYLSAAHNFRVRFGVFLGESIHSCDTMTAGDVYQMSIDANWIEVFRLSEDGTVFCLPLQARADLYTLEPYAYLIFMSESGQTFDLWPVRISGIDHIITNAPFRFAEEYTLIEIHDDPGASTLRSTQGDTVTRTRP</sequence>
<proteinExistence type="predicted"/>
<evidence type="ECO:0000313" key="2">
    <source>
        <dbReference type="Proteomes" id="UP000645462"/>
    </source>
</evidence>
<dbReference type="Proteomes" id="UP000645462">
    <property type="component" value="Unassembled WGS sequence"/>
</dbReference>
<reference evidence="2" key="1">
    <citation type="journal article" date="2019" name="Int. J. Syst. Evol. Microbiol.">
        <title>The Global Catalogue of Microorganisms (GCM) 10K type strain sequencing project: providing services to taxonomists for standard genome sequencing and annotation.</title>
        <authorList>
            <consortium name="The Broad Institute Genomics Platform"/>
            <consortium name="The Broad Institute Genome Sequencing Center for Infectious Disease"/>
            <person name="Wu L."/>
            <person name="Ma J."/>
        </authorList>
    </citation>
    <scope>NUCLEOTIDE SEQUENCE [LARGE SCALE GENOMIC DNA]</scope>
    <source>
        <strain evidence="2">CGMCC 1.12478</strain>
    </source>
</reference>
<dbReference type="EMBL" id="BMFC01000023">
    <property type="protein sequence ID" value="GGC22643.1"/>
    <property type="molecule type" value="Genomic_DNA"/>
</dbReference>
<name>A0ABQ1LBR0_9RHOB</name>
<dbReference type="RefSeq" id="WP_188484258.1">
    <property type="nucleotide sequence ID" value="NZ_BMFC01000023.1"/>
</dbReference>
<protein>
    <submittedName>
        <fullName evidence="1">Uncharacterized protein</fullName>
    </submittedName>
</protein>
<keyword evidence="2" id="KW-1185">Reference proteome</keyword>
<comment type="caution">
    <text evidence="1">The sequence shown here is derived from an EMBL/GenBank/DDBJ whole genome shotgun (WGS) entry which is preliminary data.</text>
</comment>
<evidence type="ECO:0000313" key="1">
    <source>
        <dbReference type="EMBL" id="GGC22643.1"/>
    </source>
</evidence>
<organism evidence="1 2">
    <name type="scientific">Marivita lacus</name>
    <dbReference type="NCBI Taxonomy" id="1323742"/>
    <lineage>
        <taxon>Bacteria</taxon>
        <taxon>Pseudomonadati</taxon>
        <taxon>Pseudomonadota</taxon>
        <taxon>Alphaproteobacteria</taxon>
        <taxon>Rhodobacterales</taxon>
        <taxon>Roseobacteraceae</taxon>
        <taxon>Marivita</taxon>
    </lineage>
</organism>
<gene>
    <name evidence="1" type="ORF">GCM10011363_43990</name>
</gene>
<accession>A0ABQ1LBR0</accession>